<reference evidence="1 2" key="1">
    <citation type="submission" date="2020-07" db="EMBL/GenBank/DDBJ databases">
        <title>Spirosoma foliorum sp. nov., isolated from the leaves on the Nejang mountain Korea, Republic of.</title>
        <authorList>
            <person name="Ho H."/>
            <person name="Lee Y.-J."/>
            <person name="Nurcahyanto D.-A."/>
            <person name="Kim S.-G."/>
        </authorList>
    </citation>
    <scope>NUCLEOTIDE SEQUENCE [LARGE SCALE GENOMIC DNA]</scope>
    <source>
        <strain evidence="1 2">PL0136</strain>
    </source>
</reference>
<dbReference type="RefSeq" id="WP_182464466.1">
    <property type="nucleotide sequence ID" value="NZ_CP059732.1"/>
</dbReference>
<dbReference type="Gene3D" id="1.10.10.10">
    <property type="entry name" value="Winged helix-like DNA-binding domain superfamily/Winged helix DNA-binding domain"/>
    <property type="match status" value="1"/>
</dbReference>
<accession>A0A7G5H7I3</accession>
<dbReference type="KEGG" id="sfol:H3H32_24185"/>
<organism evidence="1 2">
    <name type="scientific">Spirosoma foliorum</name>
    <dbReference type="NCBI Taxonomy" id="2710596"/>
    <lineage>
        <taxon>Bacteria</taxon>
        <taxon>Pseudomonadati</taxon>
        <taxon>Bacteroidota</taxon>
        <taxon>Cytophagia</taxon>
        <taxon>Cytophagales</taxon>
        <taxon>Cytophagaceae</taxon>
        <taxon>Spirosoma</taxon>
    </lineage>
</organism>
<dbReference type="AlphaFoldDB" id="A0A7G5H7I3"/>
<dbReference type="Pfam" id="PF04255">
    <property type="entry name" value="DUF433"/>
    <property type="match status" value="1"/>
</dbReference>
<dbReference type="InterPro" id="IPR007367">
    <property type="entry name" value="DUF433"/>
</dbReference>
<dbReference type="EMBL" id="CP059732">
    <property type="protein sequence ID" value="QMW07075.1"/>
    <property type="molecule type" value="Genomic_DNA"/>
</dbReference>
<dbReference type="Proteomes" id="UP000515369">
    <property type="component" value="Chromosome"/>
</dbReference>
<dbReference type="PANTHER" id="PTHR34849:SF3">
    <property type="entry name" value="SSR2962 PROTEIN"/>
    <property type="match status" value="1"/>
</dbReference>
<keyword evidence="2" id="KW-1185">Reference proteome</keyword>
<evidence type="ECO:0000313" key="1">
    <source>
        <dbReference type="EMBL" id="QMW07075.1"/>
    </source>
</evidence>
<evidence type="ECO:0000313" key="2">
    <source>
        <dbReference type="Proteomes" id="UP000515369"/>
    </source>
</evidence>
<sequence length="55" mass="6117">MDPAICHGKPTIRGSRLLVTAILELLVSGMTWNEILADYPSLEIDDIQECLNYAI</sequence>
<dbReference type="PANTHER" id="PTHR34849">
    <property type="entry name" value="SSL5025 PROTEIN"/>
    <property type="match status" value="1"/>
</dbReference>
<protein>
    <submittedName>
        <fullName evidence="1">DUF433 domain-containing protein</fullName>
    </submittedName>
</protein>
<name>A0A7G5H7I3_9BACT</name>
<gene>
    <name evidence="1" type="ORF">H3H32_24185</name>
</gene>
<dbReference type="InterPro" id="IPR009057">
    <property type="entry name" value="Homeodomain-like_sf"/>
</dbReference>
<dbReference type="SUPFAM" id="SSF46689">
    <property type="entry name" value="Homeodomain-like"/>
    <property type="match status" value="1"/>
</dbReference>
<dbReference type="InterPro" id="IPR036388">
    <property type="entry name" value="WH-like_DNA-bd_sf"/>
</dbReference>
<proteinExistence type="predicted"/>